<name>A0A5B8HYC0_9VIRU</name>
<sequence length="178" mass="20069">MADCYKTSNNKHFGAPPRMDDGRHFTDYRPSCNLNQLIRTGNNLTNSFQYRLFLTQNADELMNQNRRIACDKNCSGPCMEPYHSVNTLPELNKVKCNKNNCEIIGFDPNGLGQGRIFTDEEQNCDNVGQVSMPLNDCLTPGDKMREQGSQNINNMAQRNTVQGGANIENTLNMRNQGN</sequence>
<gene>
    <name evidence="1" type="ORF">5_57</name>
</gene>
<accession>A0A5B8HYC0</accession>
<organism evidence="1">
    <name type="scientific">Mimiviridae sp. ChoanoV1</name>
    <dbReference type="NCBI Taxonomy" id="2596887"/>
    <lineage>
        <taxon>Viruses</taxon>
        <taxon>Varidnaviria</taxon>
        <taxon>Bamfordvirae</taxon>
        <taxon>Nucleocytoviricota</taxon>
        <taxon>Megaviricetes</taxon>
        <taxon>Imitervirales</taxon>
        <taxon>Schizomimiviridae</taxon>
    </lineage>
</organism>
<proteinExistence type="predicted"/>
<dbReference type="EMBL" id="MK250089">
    <property type="protein sequence ID" value="QDY52260.1"/>
    <property type="molecule type" value="Genomic_DNA"/>
</dbReference>
<protein>
    <submittedName>
        <fullName evidence="1">Uncharacterized protein</fullName>
    </submittedName>
</protein>
<reference evidence="1" key="1">
    <citation type="submission" date="2018-11" db="EMBL/GenBank/DDBJ databases">
        <title>A distinct lineage of giant viruses engineers rhodopsin photosystems in predatory marine eukaryotes.</title>
        <authorList>
            <person name="Needham D.M."/>
            <person name="Yoshizawa S."/>
            <person name="Hosaka T."/>
            <person name="Poirier C."/>
            <person name="Choi C.-J."/>
            <person name="Hehenberger E."/>
            <person name="Irwin N.A.T."/>
            <person name="Wilken S."/>
            <person name="Yung C.-M."/>
            <person name="Bachy C."/>
            <person name="Kurihara R."/>
            <person name="Nakajima Y."/>
            <person name="Kojima K."/>
            <person name="Kimura-Someya T."/>
            <person name="Leonard G."/>
            <person name="Malmstrom R.R."/>
            <person name="Mende D."/>
            <person name="Olson D.K."/>
            <person name="Sudo Y."/>
            <person name="Sudek S."/>
            <person name="Richards T.A."/>
            <person name="DeLong E.F."/>
            <person name="Keeling P.J."/>
            <person name="Santoro A.E."/>
            <person name="Shirouzu M."/>
            <person name="Iwasaki W."/>
            <person name="Worden A.Z."/>
        </authorList>
    </citation>
    <scope>NUCLEOTIDE SEQUENCE</scope>
</reference>
<evidence type="ECO:0000313" key="1">
    <source>
        <dbReference type="EMBL" id="QDY52260.1"/>
    </source>
</evidence>